<feature type="compositionally biased region" description="Acidic residues" evidence="5">
    <location>
        <begin position="22"/>
        <end position="43"/>
    </location>
</feature>
<evidence type="ECO:0000256" key="1">
    <source>
        <dbReference type="ARBA" id="ARBA00004230"/>
    </source>
</evidence>
<evidence type="ECO:0000256" key="3">
    <source>
        <dbReference type="ARBA" id="ARBA00023069"/>
    </source>
</evidence>
<gene>
    <name evidence="6" type="ORF">AFUS01_LOCUS12873</name>
</gene>
<evidence type="ECO:0000256" key="5">
    <source>
        <dbReference type="SAM" id="MobiDB-lite"/>
    </source>
</evidence>
<dbReference type="PANTHER" id="PTHR46437:SF1">
    <property type="entry name" value="MORN REPEAT-CONTAINING PROTEIN 5"/>
    <property type="match status" value="1"/>
</dbReference>
<dbReference type="OrthoDB" id="300500at2759"/>
<feature type="compositionally biased region" description="Polar residues" evidence="5">
    <location>
        <begin position="49"/>
        <end position="60"/>
    </location>
</feature>
<feature type="region of interest" description="Disordered" evidence="5">
    <location>
        <begin position="1"/>
        <end position="109"/>
    </location>
</feature>
<keyword evidence="2" id="KW-0282">Flagellum</keyword>
<evidence type="ECO:0008006" key="8">
    <source>
        <dbReference type="Google" id="ProtNLM"/>
    </source>
</evidence>
<dbReference type="AlphaFoldDB" id="A0A8J2P368"/>
<comment type="subcellular location">
    <subcellularLocation>
        <location evidence="1">Cell projection</location>
        <location evidence="1">Cilium</location>
        <location evidence="1">Flagellum</location>
    </subcellularLocation>
</comment>
<evidence type="ECO:0000313" key="7">
    <source>
        <dbReference type="Proteomes" id="UP000708208"/>
    </source>
</evidence>
<keyword evidence="3" id="KW-0969">Cilium</keyword>
<dbReference type="InterPro" id="IPR042814">
    <property type="entry name" value="Morn5"/>
</dbReference>
<evidence type="ECO:0000313" key="6">
    <source>
        <dbReference type="EMBL" id="CAG7723811.1"/>
    </source>
</evidence>
<proteinExistence type="predicted"/>
<keyword evidence="4" id="KW-0966">Cell projection</keyword>
<name>A0A8J2P368_9HEXA</name>
<dbReference type="EMBL" id="CAJVCH010102839">
    <property type="protein sequence ID" value="CAG7723811.1"/>
    <property type="molecule type" value="Genomic_DNA"/>
</dbReference>
<evidence type="ECO:0000256" key="2">
    <source>
        <dbReference type="ARBA" id="ARBA00022846"/>
    </source>
</evidence>
<dbReference type="PANTHER" id="PTHR46437">
    <property type="entry name" value="MORN REPEAT-CONTAINING PROTEIN 5"/>
    <property type="match status" value="1"/>
</dbReference>
<reference evidence="6" key="1">
    <citation type="submission" date="2021-06" db="EMBL/GenBank/DDBJ databases">
        <authorList>
            <person name="Hodson N. C."/>
            <person name="Mongue J. A."/>
            <person name="Jaron S. K."/>
        </authorList>
    </citation>
    <scope>NUCLEOTIDE SEQUENCE</scope>
</reference>
<evidence type="ECO:0000256" key="4">
    <source>
        <dbReference type="ARBA" id="ARBA00023273"/>
    </source>
</evidence>
<keyword evidence="7" id="KW-1185">Reference proteome</keyword>
<protein>
    <recommendedName>
        <fullName evidence="8">MORN repeat-containing protein 5</fullName>
    </recommendedName>
</protein>
<sequence>MEMENQDQETLPNDAEIAEPGPDPEAEETNEMDGMSIEEEEIDAPPQNPTNLEETISTPAETLPENADNVSAENNNEEIPLEETPGAEESEQDGYYAEEIDISQMTITSPEEAREIAEVILDQLEQDLFKAREEGKFGLKSKHLSDPDLERARRKEWLRENVSKASLISDLSQLAFDLNAPSELELFYERGRNNYPGRALKSLNEESKVDQAVQVQLSRNIPQERGDQKEVYTQTKEFSKVRRDIGQREYRRMYPIPEDWEEPMPATRQGSLKHILDKVAEHDPSDGNHHVGPKPKYKKAQKARLLPPFLANYQRTETYWTGSYFSGEFKDKMFDLGTYEYPTFATYQSEFKEGQINSKKHFGIVTYPRGDTFEGTWKNGRFIDGQITFSDGLRFEPMGWRYCTAPDRRFFTERTEGVRGVGATRFSDRVEQPKVPYGCYDVGDGVYNPDTGLVVNYKGVLLRKATEYEHRWIVLNCRKTKLLSETYQPCFTNGRTPDSYARYYPSNT</sequence>
<dbReference type="Proteomes" id="UP000708208">
    <property type="component" value="Unassembled WGS sequence"/>
</dbReference>
<comment type="caution">
    <text evidence="6">The sequence shown here is derived from an EMBL/GenBank/DDBJ whole genome shotgun (WGS) entry which is preliminary data.</text>
</comment>
<organism evidence="6 7">
    <name type="scientific">Allacma fusca</name>
    <dbReference type="NCBI Taxonomy" id="39272"/>
    <lineage>
        <taxon>Eukaryota</taxon>
        <taxon>Metazoa</taxon>
        <taxon>Ecdysozoa</taxon>
        <taxon>Arthropoda</taxon>
        <taxon>Hexapoda</taxon>
        <taxon>Collembola</taxon>
        <taxon>Symphypleona</taxon>
        <taxon>Sminthuridae</taxon>
        <taxon>Allacma</taxon>
    </lineage>
</organism>
<accession>A0A8J2P368</accession>
<feature type="compositionally biased region" description="Acidic residues" evidence="5">
    <location>
        <begin position="75"/>
        <end position="101"/>
    </location>
</feature>
<dbReference type="GO" id="GO:0031514">
    <property type="term" value="C:motile cilium"/>
    <property type="evidence" value="ECO:0007669"/>
    <property type="project" value="UniProtKB-SubCell"/>
</dbReference>